<sequence length="112" mass="11880">MFRHAAVFRADPALVLPQCLPYAAAVNGLRAALDYTLTHGHPPAQAADVRGWLLEQAEGLNVCDEGIEAGVLLVALGELHAGNKKGRPATATFSSSLATTTTRENQINKECK</sequence>
<dbReference type="Proteomes" id="UP001248822">
    <property type="component" value="Unassembled WGS sequence"/>
</dbReference>
<evidence type="ECO:0000313" key="2">
    <source>
        <dbReference type="EMBL" id="MDR9888828.1"/>
    </source>
</evidence>
<dbReference type="EMBL" id="JAQGEC010000001">
    <property type="protein sequence ID" value="MDR9888828.1"/>
    <property type="molecule type" value="Genomic_DNA"/>
</dbReference>
<name>A0AAE4DKH4_9ENTR</name>
<organism evidence="2 3">
    <name type="scientific">Pseudenterobacter timonensis</name>
    <dbReference type="NCBI Taxonomy" id="1755099"/>
    <lineage>
        <taxon>Bacteria</taxon>
        <taxon>Pseudomonadati</taxon>
        <taxon>Pseudomonadota</taxon>
        <taxon>Gammaproteobacteria</taxon>
        <taxon>Enterobacterales</taxon>
        <taxon>Enterobacteriaceae</taxon>
        <taxon>Pseudenterobacter</taxon>
    </lineage>
</organism>
<feature type="compositionally biased region" description="Low complexity" evidence="1">
    <location>
        <begin position="89"/>
        <end position="102"/>
    </location>
</feature>
<feature type="region of interest" description="Disordered" evidence="1">
    <location>
        <begin position="84"/>
        <end position="112"/>
    </location>
</feature>
<protein>
    <submittedName>
        <fullName evidence="2">Uncharacterized protein</fullName>
    </submittedName>
</protein>
<accession>A0AAE4DKH4</accession>
<gene>
    <name evidence="2" type="ORF">O7047_01050</name>
</gene>
<reference evidence="2" key="1">
    <citation type="submission" date="2022-12" db="EMBL/GenBank/DDBJ databases">
        <title>NDM-1 containing novel ST 2018 Pseudenterobacter timonensis.</title>
        <authorList>
            <person name="Halder G."/>
            <person name="Mandal S."/>
            <person name="Dutta S."/>
        </authorList>
    </citation>
    <scope>NUCLEOTIDE SEQUENCE</scope>
    <source>
        <strain evidence="2">CNCI147</strain>
    </source>
</reference>
<comment type="caution">
    <text evidence="2">The sequence shown here is derived from an EMBL/GenBank/DDBJ whole genome shotgun (WGS) entry which is preliminary data.</text>
</comment>
<evidence type="ECO:0000256" key="1">
    <source>
        <dbReference type="SAM" id="MobiDB-lite"/>
    </source>
</evidence>
<proteinExistence type="predicted"/>
<dbReference type="RefSeq" id="WP_063930642.1">
    <property type="nucleotide sequence ID" value="NZ_JAQGEC010000001.1"/>
</dbReference>
<dbReference type="AlphaFoldDB" id="A0AAE4DKH4"/>
<evidence type="ECO:0000313" key="3">
    <source>
        <dbReference type="Proteomes" id="UP001248822"/>
    </source>
</evidence>